<dbReference type="InterPro" id="IPR046531">
    <property type="entry name" value="DUF6596"/>
</dbReference>
<dbReference type="EMBL" id="JACCBU010000001">
    <property type="protein sequence ID" value="NYE71125.1"/>
    <property type="molecule type" value="Genomic_DNA"/>
</dbReference>
<dbReference type="Pfam" id="PF08281">
    <property type="entry name" value="Sigma70_r4_2"/>
    <property type="match status" value="1"/>
</dbReference>
<dbReference type="PANTHER" id="PTHR47756:SF2">
    <property type="entry name" value="BLL6612 PROTEIN"/>
    <property type="match status" value="1"/>
</dbReference>
<dbReference type="AlphaFoldDB" id="A0A7Y9I6U6"/>
<organism evidence="7 8">
    <name type="scientific">Microlunatus parietis</name>
    <dbReference type="NCBI Taxonomy" id="682979"/>
    <lineage>
        <taxon>Bacteria</taxon>
        <taxon>Bacillati</taxon>
        <taxon>Actinomycetota</taxon>
        <taxon>Actinomycetes</taxon>
        <taxon>Propionibacteriales</taxon>
        <taxon>Propionibacteriaceae</taxon>
        <taxon>Microlunatus</taxon>
    </lineage>
</organism>
<accession>A0A7Y9I6U6</accession>
<dbReference type="Proteomes" id="UP000569914">
    <property type="component" value="Unassembled WGS sequence"/>
</dbReference>
<dbReference type="RefSeq" id="WP_246322327.1">
    <property type="nucleotide sequence ID" value="NZ_JACCBU010000001.1"/>
</dbReference>
<keyword evidence="3" id="KW-0731">Sigma factor</keyword>
<keyword evidence="8" id="KW-1185">Reference proteome</keyword>
<dbReference type="InterPro" id="IPR036388">
    <property type="entry name" value="WH-like_DNA-bd_sf"/>
</dbReference>
<keyword evidence="4" id="KW-0804">Transcription</keyword>
<gene>
    <name evidence="7" type="ORF">BKA15_002454</name>
</gene>
<dbReference type="InterPro" id="IPR013249">
    <property type="entry name" value="RNA_pol_sigma70_r4_t2"/>
</dbReference>
<proteinExistence type="inferred from homology"/>
<feature type="domain" description="DUF6596" evidence="6">
    <location>
        <begin position="135"/>
        <end position="234"/>
    </location>
</feature>
<dbReference type="Pfam" id="PF20239">
    <property type="entry name" value="DUF6596"/>
    <property type="match status" value="1"/>
</dbReference>
<dbReference type="Gene3D" id="1.25.40.10">
    <property type="entry name" value="Tetratricopeptide repeat domain"/>
    <property type="match status" value="1"/>
</dbReference>
<evidence type="ECO:0000313" key="8">
    <source>
        <dbReference type="Proteomes" id="UP000569914"/>
    </source>
</evidence>
<name>A0A7Y9I6U6_9ACTN</name>
<dbReference type="Gene3D" id="1.10.10.10">
    <property type="entry name" value="Winged helix-like DNA-binding domain superfamily/Winged helix DNA-binding domain"/>
    <property type="match status" value="1"/>
</dbReference>
<evidence type="ECO:0000313" key="7">
    <source>
        <dbReference type="EMBL" id="NYE71125.1"/>
    </source>
</evidence>
<evidence type="ECO:0000259" key="5">
    <source>
        <dbReference type="Pfam" id="PF08281"/>
    </source>
</evidence>
<feature type="domain" description="RNA polymerase sigma factor 70 region 4 type 2" evidence="5">
    <location>
        <begin position="67"/>
        <end position="117"/>
    </location>
</feature>
<dbReference type="GO" id="GO:0003677">
    <property type="term" value="F:DNA binding"/>
    <property type="evidence" value="ECO:0007669"/>
    <property type="project" value="InterPro"/>
</dbReference>
<keyword evidence="2" id="KW-0805">Transcription regulation</keyword>
<comment type="caution">
    <text evidence="7">The sequence shown here is derived from an EMBL/GenBank/DDBJ whole genome shotgun (WGS) entry which is preliminary data.</text>
</comment>
<dbReference type="SUPFAM" id="SSF48452">
    <property type="entry name" value="TPR-like"/>
    <property type="match status" value="1"/>
</dbReference>
<dbReference type="PANTHER" id="PTHR47756">
    <property type="entry name" value="BLL6612 PROTEIN-RELATED"/>
    <property type="match status" value="1"/>
</dbReference>
<evidence type="ECO:0000256" key="4">
    <source>
        <dbReference type="ARBA" id="ARBA00023163"/>
    </source>
</evidence>
<sequence length="367" mass="40162">METWPADGVPEQPVRWLVATARRKLIDTIRRDQNLRRKLPLLAVADEQKVRRPAGLLDYDDRLRLIFTCCHPALAMPARVALTLRMVGGLTTAEIANAFLVPEATMAARLTRAKKKITAASIAYRVPADGELPERLTGVLTVLYLIFNEGYAPTGGTAALRPELIDSAIDLGRVLVALLPDEAEVAGLLALMLLTDARRDARLDEHGRIVLLPDQDRRRWDRTKITEGLALLDRIAALPAAQDPGRYVLQAAIAGAHASAPSAEQTDWAAVVAGYDRLHRRWPSPIVALNRAVALSHTAGPAAALELIEELAAEPELSRYHYLPAARADLLRRLGRADEARAAYTEALRLGPSDPERAFLESRLAAL</sequence>
<protein>
    <submittedName>
        <fullName evidence="7">RNA polymerase sigma-70 factor (ECF subfamily)</fullName>
    </submittedName>
</protein>
<dbReference type="InterPro" id="IPR013324">
    <property type="entry name" value="RNA_pol_sigma_r3/r4-like"/>
</dbReference>
<evidence type="ECO:0000256" key="2">
    <source>
        <dbReference type="ARBA" id="ARBA00023015"/>
    </source>
</evidence>
<evidence type="ECO:0000256" key="1">
    <source>
        <dbReference type="ARBA" id="ARBA00010641"/>
    </source>
</evidence>
<dbReference type="InterPro" id="IPR011990">
    <property type="entry name" value="TPR-like_helical_dom_sf"/>
</dbReference>
<evidence type="ECO:0000259" key="6">
    <source>
        <dbReference type="Pfam" id="PF20239"/>
    </source>
</evidence>
<dbReference type="SUPFAM" id="SSF88659">
    <property type="entry name" value="Sigma3 and sigma4 domains of RNA polymerase sigma factors"/>
    <property type="match status" value="1"/>
</dbReference>
<comment type="similarity">
    <text evidence="1">Belongs to the sigma-70 factor family. ECF subfamily.</text>
</comment>
<dbReference type="GO" id="GO:0006352">
    <property type="term" value="P:DNA-templated transcription initiation"/>
    <property type="evidence" value="ECO:0007669"/>
    <property type="project" value="InterPro"/>
</dbReference>
<dbReference type="GO" id="GO:0016987">
    <property type="term" value="F:sigma factor activity"/>
    <property type="evidence" value="ECO:0007669"/>
    <property type="project" value="UniProtKB-KW"/>
</dbReference>
<evidence type="ECO:0000256" key="3">
    <source>
        <dbReference type="ARBA" id="ARBA00023082"/>
    </source>
</evidence>
<reference evidence="7 8" key="1">
    <citation type="submission" date="2020-07" db="EMBL/GenBank/DDBJ databases">
        <title>Sequencing the genomes of 1000 actinobacteria strains.</title>
        <authorList>
            <person name="Klenk H.-P."/>
        </authorList>
    </citation>
    <scope>NUCLEOTIDE SEQUENCE [LARGE SCALE GENOMIC DNA]</scope>
    <source>
        <strain evidence="7 8">DSM 22083</strain>
    </source>
</reference>